<evidence type="ECO:0000313" key="1">
    <source>
        <dbReference type="EMBL" id="NKY96591.1"/>
    </source>
</evidence>
<dbReference type="RefSeq" id="WP_168443910.1">
    <property type="nucleotide sequence ID" value="NZ_JAAXPG010000002.1"/>
</dbReference>
<protein>
    <submittedName>
        <fullName evidence="1">Uncharacterized protein</fullName>
    </submittedName>
</protein>
<dbReference type="Proteomes" id="UP000553209">
    <property type="component" value="Unassembled WGS sequence"/>
</dbReference>
<name>A0A7X6M8L9_9ACTN</name>
<sequence>MSVIDVPRIAVDVASSTTAGLGSKAALQSMGAMLMIGDLKVPLASGLRTQR</sequence>
<keyword evidence="2" id="KW-1185">Reference proteome</keyword>
<reference evidence="1 2" key="1">
    <citation type="submission" date="2020-04" db="EMBL/GenBank/DDBJ databases">
        <title>MicrobeNet Type strains.</title>
        <authorList>
            <person name="Nicholson A.C."/>
        </authorList>
    </citation>
    <scope>NUCLEOTIDE SEQUENCE [LARGE SCALE GENOMIC DNA]</scope>
    <source>
        <strain evidence="1 2">ATCC 23612</strain>
    </source>
</reference>
<dbReference type="EMBL" id="JAAXPG010000002">
    <property type="protein sequence ID" value="NKY96591.1"/>
    <property type="molecule type" value="Genomic_DNA"/>
</dbReference>
<proteinExistence type="predicted"/>
<gene>
    <name evidence="1" type="ORF">HGB44_02725</name>
</gene>
<accession>A0A7X6M8L9</accession>
<comment type="caution">
    <text evidence="1">The sequence shown here is derived from an EMBL/GenBank/DDBJ whole genome shotgun (WGS) entry which is preliminary data.</text>
</comment>
<dbReference type="AlphaFoldDB" id="A0A7X6M8L9"/>
<evidence type="ECO:0000313" key="2">
    <source>
        <dbReference type="Proteomes" id="UP000553209"/>
    </source>
</evidence>
<organism evidence="1 2">
    <name type="scientific">Nocardiopsis alborubida</name>
    <dbReference type="NCBI Taxonomy" id="146802"/>
    <lineage>
        <taxon>Bacteria</taxon>
        <taxon>Bacillati</taxon>
        <taxon>Actinomycetota</taxon>
        <taxon>Actinomycetes</taxon>
        <taxon>Streptosporangiales</taxon>
        <taxon>Nocardiopsidaceae</taxon>
        <taxon>Nocardiopsis</taxon>
    </lineage>
</organism>